<evidence type="ECO:0000313" key="2">
    <source>
        <dbReference type="EMBL" id="KAF1828579.1"/>
    </source>
</evidence>
<evidence type="ECO:0000256" key="1">
    <source>
        <dbReference type="SAM" id="MobiDB-lite"/>
    </source>
</evidence>
<proteinExistence type="predicted"/>
<dbReference type="AlphaFoldDB" id="A0A6A5JWY9"/>
<feature type="compositionally biased region" description="Basic and acidic residues" evidence="1">
    <location>
        <begin position="87"/>
        <end position="103"/>
    </location>
</feature>
<feature type="compositionally biased region" description="Basic and acidic residues" evidence="1">
    <location>
        <begin position="124"/>
        <end position="138"/>
    </location>
</feature>
<protein>
    <submittedName>
        <fullName evidence="2">Uncharacterized protein</fullName>
    </submittedName>
</protein>
<name>A0A6A5JWY9_9PLEO</name>
<keyword evidence="3" id="KW-1185">Reference proteome</keyword>
<feature type="region of interest" description="Disordered" evidence="1">
    <location>
        <begin position="72"/>
        <end position="138"/>
    </location>
</feature>
<organism evidence="2 3">
    <name type="scientific">Decorospora gaudefroyi</name>
    <dbReference type="NCBI Taxonomy" id="184978"/>
    <lineage>
        <taxon>Eukaryota</taxon>
        <taxon>Fungi</taxon>
        <taxon>Dikarya</taxon>
        <taxon>Ascomycota</taxon>
        <taxon>Pezizomycotina</taxon>
        <taxon>Dothideomycetes</taxon>
        <taxon>Pleosporomycetidae</taxon>
        <taxon>Pleosporales</taxon>
        <taxon>Pleosporineae</taxon>
        <taxon>Pleosporaceae</taxon>
        <taxon>Decorospora</taxon>
    </lineage>
</organism>
<gene>
    <name evidence="2" type="ORF">BDW02DRAFT_615082</name>
</gene>
<dbReference type="OrthoDB" id="10042665at2759"/>
<reference evidence="2" key="1">
    <citation type="submission" date="2020-01" db="EMBL/GenBank/DDBJ databases">
        <authorList>
            <consortium name="DOE Joint Genome Institute"/>
            <person name="Haridas S."/>
            <person name="Albert R."/>
            <person name="Binder M."/>
            <person name="Bloem J."/>
            <person name="Labutti K."/>
            <person name="Salamov A."/>
            <person name="Andreopoulos B."/>
            <person name="Baker S.E."/>
            <person name="Barry K."/>
            <person name="Bills G."/>
            <person name="Bluhm B.H."/>
            <person name="Cannon C."/>
            <person name="Castanera R."/>
            <person name="Culley D.E."/>
            <person name="Daum C."/>
            <person name="Ezra D."/>
            <person name="Gonzalez J.B."/>
            <person name="Henrissat B."/>
            <person name="Kuo A."/>
            <person name="Liang C."/>
            <person name="Lipzen A."/>
            <person name="Lutzoni F."/>
            <person name="Magnuson J."/>
            <person name="Mondo S."/>
            <person name="Nolan M."/>
            <person name="Ohm R."/>
            <person name="Pangilinan J."/>
            <person name="Park H.-J."/>
            <person name="Ramirez L."/>
            <person name="Alfaro M."/>
            <person name="Sun H."/>
            <person name="Tritt A."/>
            <person name="Yoshinaga Y."/>
            <person name="Zwiers L.-H."/>
            <person name="Turgeon B.G."/>
            <person name="Goodwin S.B."/>
            <person name="Spatafora J.W."/>
            <person name="Crous P.W."/>
            <person name="Grigoriev I.V."/>
        </authorList>
    </citation>
    <scope>NUCLEOTIDE SEQUENCE</scope>
    <source>
        <strain evidence="2">P77</strain>
    </source>
</reference>
<dbReference type="Proteomes" id="UP000800040">
    <property type="component" value="Unassembled WGS sequence"/>
</dbReference>
<feature type="compositionally biased region" description="Acidic residues" evidence="1">
    <location>
        <begin position="105"/>
        <end position="123"/>
    </location>
</feature>
<accession>A0A6A5JWY9</accession>
<dbReference type="EMBL" id="ML975525">
    <property type="protein sequence ID" value="KAF1828579.1"/>
    <property type="molecule type" value="Genomic_DNA"/>
</dbReference>
<sequence length="410" mass="46761">MTTRMSISPFSISHPNLYKKAQALQHSVDSTDETGTVDDLAEVADSEDVTLLQYNLSQSSTFTLCVRSTTPTEDHTEQAASVTSTEASHDAETTVDSDDRNVEDVVVEDEVGEDDDVEDVEDVDNVHDESDKEAKSRDVPPMEKTMMDRLGAAIAEGSAAGTVDRPALDQFGNRYIDSRFITVPFGPSPFYVIPWTACHSWQAVVLLLNAWYRDNDTILDDIYYGRITIKRLGCGPVLTHMHPDIWEQVLEHRMCVSFYPHSEYKTHSEHETIAVPNYENQVRYTVYYFQENSKDEQPCLMADFTQDEPVDFEHPDDDMTLPAMEEIKFVDTPRYREQKENHRAKGKLTLGPHDRVTHTRLKINSFYLLNVLRSIVEYMATAPDEGFSLGPGEFKYPYADFWHSAITWMI</sequence>
<evidence type="ECO:0000313" key="3">
    <source>
        <dbReference type="Proteomes" id="UP000800040"/>
    </source>
</evidence>